<protein>
    <submittedName>
        <fullName evidence="2">Uncharacterized protein</fullName>
    </submittedName>
</protein>
<dbReference type="EMBL" id="BACD03000004">
    <property type="protein sequence ID" value="GAO46570.1"/>
    <property type="molecule type" value="Genomic_DNA"/>
</dbReference>
<evidence type="ECO:0000313" key="2">
    <source>
        <dbReference type="EMBL" id="GAO46570.1"/>
    </source>
</evidence>
<accession>A0A0E9NAY4</accession>
<gene>
    <name evidence="2" type="ORF">G7K_0800-t1</name>
</gene>
<name>A0A0E9NAY4_SAICN</name>
<dbReference type="Proteomes" id="UP000033140">
    <property type="component" value="Unassembled WGS sequence"/>
</dbReference>
<organism evidence="2 3">
    <name type="scientific">Saitoella complicata (strain BCRC 22490 / CBS 7301 / JCM 7358 / NBRC 10748 / NRRL Y-17804)</name>
    <dbReference type="NCBI Taxonomy" id="698492"/>
    <lineage>
        <taxon>Eukaryota</taxon>
        <taxon>Fungi</taxon>
        <taxon>Dikarya</taxon>
        <taxon>Ascomycota</taxon>
        <taxon>Taphrinomycotina</taxon>
        <taxon>Taphrinomycotina incertae sedis</taxon>
        <taxon>Saitoella</taxon>
    </lineage>
</organism>
<sequence length="100" mass="11316">MAEVARASAWGLKSPLGFFRLISPKQPVQIPFTHEKQEERWNIPPTDHEATSKLLMFPYHQSLERQVPQPIQSYRGRHTNTTLGPVPGLQKGTMSTASSY</sequence>
<feature type="region of interest" description="Disordered" evidence="1">
    <location>
        <begin position="75"/>
        <end position="100"/>
    </location>
</feature>
<keyword evidence="3" id="KW-1185">Reference proteome</keyword>
<evidence type="ECO:0000256" key="1">
    <source>
        <dbReference type="SAM" id="MobiDB-lite"/>
    </source>
</evidence>
<reference evidence="2 3" key="3">
    <citation type="journal article" date="2015" name="Genome Announc.">
        <title>Draft Genome Sequence of the Archiascomycetous Yeast Saitoella complicata.</title>
        <authorList>
            <person name="Yamauchi K."/>
            <person name="Kondo S."/>
            <person name="Hamamoto M."/>
            <person name="Takahashi Y."/>
            <person name="Ogura Y."/>
            <person name="Hayashi T."/>
            <person name="Nishida H."/>
        </authorList>
    </citation>
    <scope>NUCLEOTIDE SEQUENCE [LARGE SCALE GENOMIC DNA]</scope>
    <source>
        <strain evidence="2 3">NRRL Y-17804</strain>
    </source>
</reference>
<reference evidence="2 3" key="2">
    <citation type="journal article" date="2014" name="J. Gen. Appl. Microbiol.">
        <title>The early diverging ascomycetous budding yeast Saitoella complicata has three histone deacetylases belonging to the Clr6, Hos2, and Rpd3 lineages.</title>
        <authorList>
            <person name="Nishida H."/>
            <person name="Matsumoto T."/>
            <person name="Kondo S."/>
            <person name="Hamamoto M."/>
            <person name="Yoshikawa H."/>
        </authorList>
    </citation>
    <scope>NUCLEOTIDE SEQUENCE [LARGE SCALE GENOMIC DNA]</scope>
    <source>
        <strain evidence="2 3">NRRL Y-17804</strain>
    </source>
</reference>
<dbReference type="AlphaFoldDB" id="A0A0E9NAY4"/>
<proteinExistence type="predicted"/>
<evidence type="ECO:0000313" key="3">
    <source>
        <dbReference type="Proteomes" id="UP000033140"/>
    </source>
</evidence>
<reference evidence="2 3" key="1">
    <citation type="journal article" date="2011" name="J. Gen. Appl. Microbiol.">
        <title>Draft genome sequencing of the enigmatic yeast Saitoella complicata.</title>
        <authorList>
            <person name="Nishida H."/>
            <person name="Hamamoto M."/>
            <person name="Sugiyama J."/>
        </authorList>
    </citation>
    <scope>NUCLEOTIDE SEQUENCE [LARGE SCALE GENOMIC DNA]</scope>
    <source>
        <strain evidence="2 3">NRRL Y-17804</strain>
    </source>
</reference>
<comment type="caution">
    <text evidence="2">The sequence shown here is derived from an EMBL/GenBank/DDBJ whole genome shotgun (WGS) entry which is preliminary data.</text>
</comment>